<reference evidence="1 2" key="1">
    <citation type="submission" date="2015-03" db="EMBL/GenBank/DDBJ databases">
        <authorList>
            <consortium name="Pathogen Informatics"/>
            <person name="Murphy D."/>
        </authorList>
    </citation>
    <scope>NUCLEOTIDE SEQUENCE [LARGE SCALE GENOMIC DNA]</scope>
    <source>
        <strain evidence="1 2">3400/83</strain>
    </source>
</reference>
<dbReference type="AlphaFoldDB" id="A0AAI9ERE7"/>
<gene>
    <name evidence="1" type="ORF">ERS008524_04522</name>
</gene>
<sequence>MGRIRYRRAALQDGRDHALRTGGDRGAIDHQIQPAHITSHSRSVDQRQHDIAPILIEQRHIRRDNRVLVRPTVGTRDTDRAAVQRQVCHRHHAASLGLWRSTVKDQGAAAQI</sequence>
<organism evidence="1 2">
    <name type="scientific">Yersinia frederiksenii</name>
    <dbReference type="NCBI Taxonomy" id="29484"/>
    <lineage>
        <taxon>Bacteria</taxon>
        <taxon>Pseudomonadati</taxon>
        <taxon>Pseudomonadota</taxon>
        <taxon>Gammaproteobacteria</taxon>
        <taxon>Enterobacterales</taxon>
        <taxon>Yersiniaceae</taxon>
        <taxon>Yersinia</taxon>
    </lineage>
</organism>
<name>A0AAI9ERE7_YERFR</name>
<accession>A0AAI9ERE7</accession>
<dbReference type="Proteomes" id="UP000046784">
    <property type="component" value="Unassembled WGS sequence"/>
</dbReference>
<dbReference type="EMBL" id="CGCB01000076">
    <property type="protein sequence ID" value="CFR16967.1"/>
    <property type="molecule type" value="Genomic_DNA"/>
</dbReference>
<evidence type="ECO:0000313" key="2">
    <source>
        <dbReference type="Proteomes" id="UP000046784"/>
    </source>
</evidence>
<evidence type="ECO:0000313" key="1">
    <source>
        <dbReference type="EMBL" id="CFR16967.1"/>
    </source>
</evidence>
<comment type="caution">
    <text evidence="1">The sequence shown here is derived from an EMBL/GenBank/DDBJ whole genome shotgun (WGS) entry which is preliminary data.</text>
</comment>
<proteinExistence type="predicted"/>
<protein>
    <submittedName>
        <fullName evidence="1">Uncharacterized protein</fullName>
    </submittedName>
</protein>